<feature type="domain" description="Polyvalent protein metallopeptidase" evidence="2">
    <location>
        <begin position="111"/>
        <end position="237"/>
    </location>
</feature>
<evidence type="ECO:0000259" key="2">
    <source>
        <dbReference type="Pfam" id="PF18818"/>
    </source>
</evidence>
<evidence type="ECO:0000313" key="4">
    <source>
        <dbReference type="Proteomes" id="UP000294480"/>
    </source>
</evidence>
<sequence>INLSTGATQFAPLTAWSNFNAHSWSVLLEQQQYKQAKANGTPVKSGESATVIVHYSTIEVEDESLDEDCVEDGNTKIIPILNRHHVFNVEQLDGFEVQTRTPAHEFESIQAAEDILRRSGACYEERYSDRAFYRVSTDSIVLPLRNQFKSAESFYSVAMHELVHWTGHESRLKRDFSGKFGSKAYAFEELVAEIGSAFVCGSLGIDATNMSNHVSYIATWLEVLRRDKTAIFLAAAQAQKAFDMLIERAHVAEKADSQAA</sequence>
<dbReference type="Pfam" id="PF08401">
    <property type="entry name" value="ArdcN"/>
    <property type="match status" value="1"/>
</dbReference>
<evidence type="ECO:0000313" key="3">
    <source>
        <dbReference type="EMBL" id="TDR28932.1"/>
    </source>
</evidence>
<dbReference type="InterPro" id="IPR041459">
    <property type="entry name" value="MPTase-PolyVal"/>
</dbReference>
<feature type="domain" description="N-terminal" evidence="1">
    <location>
        <begin position="33"/>
        <end position="87"/>
    </location>
</feature>
<organism evidence="3 4">
    <name type="scientific">Hydromonas duriensis</name>
    <dbReference type="NCBI Taxonomy" id="1527608"/>
    <lineage>
        <taxon>Bacteria</taxon>
        <taxon>Pseudomonadati</taxon>
        <taxon>Pseudomonadota</taxon>
        <taxon>Betaproteobacteria</taxon>
        <taxon>Burkholderiales</taxon>
        <taxon>Burkholderiaceae</taxon>
        <taxon>Hydromonas</taxon>
    </lineage>
</organism>
<name>A0A4R6Y0R1_9BURK</name>
<dbReference type="EMBL" id="SNZE01000030">
    <property type="protein sequence ID" value="TDR28932.1"/>
    <property type="molecule type" value="Genomic_DNA"/>
</dbReference>
<proteinExistence type="predicted"/>
<dbReference type="RefSeq" id="WP_162845246.1">
    <property type="nucleotide sequence ID" value="NZ_SNZE01000030.1"/>
</dbReference>
<dbReference type="Pfam" id="PF18818">
    <property type="entry name" value="MPTase-PolyVal"/>
    <property type="match status" value="1"/>
</dbReference>
<keyword evidence="4" id="KW-1185">Reference proteome</keyword>
<gene>
    <name evidence="3" type="ORF">DFR44_1301</name>
</gene>
<dbReference type="AlphaFoldDB" id="A0A4R6Y0R1"/>
<protein>
    <submittedName>
        <fullName evidence="3">Uncharacterized protein</fullName>
    </submittedName>
</protein>
<reference evidence="3 4" key="1">
    <citation type="submission" date="2019-03" db="EMBL/GenBank/DDBJ databases">
        <title>Genomic Encyclopedia of Type Strains, Phase IV (KMG-IV): sequencing the most valuable type-strain genomes for metagenomic binning, comparative biology and taxonomic classification.</title>
        <authorList>
            <person name="Goeker M."/>
        </authorList>
    </citation>
    <scope>NUCLEOTIDE SEQUENCE [LARGE SCALE GENOMIC DNA]</scope>
    <source>
        <strain evidence="3 4">DSM 102852</strain>
    </source>
</reference>
<evidence type="ECO:0000259" key="1">
    <source>
        <dbReference type="Pfam" id="PF08401"/>
    </source>
</evidence>
<feature type="non-terminal residue" evidence="3">
    <location>
        <position position="1"/>
    </location>
</feature>
<dbReference type="GO" id="GO:0003697">
    <property type="term" value="F:single-stranded DNA binding"/>
    <property type="evidence" value="ECO:0007669"/>
    <property type="project" value="InterPro"/>
</dbReference>
<dbReference type="InterPro" id="IPR013610">
    <property type="entry name" value="ArdC_N"/>
</dbReference>
<dbReference type="Proteomes" id="UP000294480">
    <property type="component" value="Unassembled WGS sequence"/>
</dbReference>
<comment type="caution">
    <text evidence="3">The sequence shown here is derived from an EMBL/GenBank/DDBJ whole genome shotgun (WGS) entry which is preliminary data.</text>
</comment>
<accession>A0A4R6Y0R1</accession>